<reference evidence="1 2" key="1">
    <citation type="submission" date="2018-06" db="EMBL/GenBank/DDBJ databases">
        <title>Mucibacter soli gen. nov., sp. nov., a new member of the family Chitinophagaceae producing mucin.</title>
        <authorList>
            <person name="Kim M.-K."/>
            <person name="Park S."/>
            <person name="Kim T.-S."/>
            <person name="Joung Y."/>
            <person name="Han J.-H."/>
            <person name="Kim S.B."/>
        </authorList>
    </citation>
    <scope>NUCLEOTIDE SEQUENCE [LARGE SCALE GENOMIC DNA]</scope>
    <source>
        <strain evidence="1 2">R1-15</strain>
    </source>
</reference>
<dbReference type="EMBL" id="QKTW01000009">
    <property type="protein sequence ID" value="PZF73957.1"/>
    <property type="molecule type" value="Genomic_DNA"/>
</dbReference>
<evidence type="ECO:0000313" key="2">
    <source>
        <dbReference type="Proteomes" id="UP000248745"/>
    </source>
</evidence>
<evidence type="ECO:0000313" key="1">
    <source>
        <dbReference type="EMBL" id="PZF73957.1"/>
    </source>
</evidence>
<name>A0A2W2BDK9_9BACT</name>
<dbReference type="AlphaFoldDB" id="A0A2W2BDK9"/>
<accession>A0A2W2BDK9</accession>
<keyword evidence="2" id="KW-1185">Reference proteome</keyword>
<sequence>MLLVLQVFILTAHADDVDEDEFAIEQGITVISSQNHHGAFMMDQSIIHQQKKTQILPEHRSKRYQVGKHISVQSVVTKAPDINFHSFYESIVHTPSVPKNYRYTFFREINPPPPKFC</sequence>
<organism evidence="1 2">
    <name type="scientific">Taibaiella soli</name>
    <dbReference type="NCBI Taxonomy" id="1649169"/>
    <lineage>
        <taxon>Bacteria</taxon>
        <taxon>Pseudomonadati</taxon>
        <taxon>Bacteroidota</taxon>
        <taxon>Chitinophagia</taxon>
        <taxon>Chitinophagales</taxon>
        <taxon>Chitinophagaceae</taxon>
        <taxon>Taibaiella</taxon>
    </lineage>
</organism>
<gene>
    <name evidence="1" type="ORF">DN068_06350</name>
</gene>
<dbReference type="Proteomes" id="UP000248745">
    <property type="component" value="Unassembled WGS sequence"/>
</dbReference>
<proteinExistence type="predicted"/>
<protein>
    <submittedName>
        <fullName evidence="1">Uncharacterized protein</fullName>
    </submittedName>
</protein>
<comment type="caution">
    <text evidence="1">The sequence shown here is derived from an EMBL/GenBank/DDBJ whole genome shotgun (WGS) entry which is preliminary data.</text>
</comment>